<comment type="caution">
    <text evidence="2">The sequence shown here is derived from an EMBL/GenBank/DDBJ whole genome shotgun (WGS) entry which is preliminary data.</text>
</comment>
<dbReference type="Pfam" id="PF13456">
    <property type="entry name" value="RVT_3"/>
    <property type="match status" value="1"/>
</dbReference>
<evidence type="ECO:0000259" key="1">
    <source>
        <dbReference type="PROSITE" id="PS50879"/>
    </source>
</evidence>
<dbReference type="GO" id="GO:0004523">
    <property type="term" value="F:RNA-DNA hybrid ribonuclease activity"/>
    <property type="evidence" value="ECO:0007669"/>
    <property type="project" value="InterPro"/>
</dbReference>
<dbReference type="InterPro" id="IPR012337">
    <property type="entry name" value="RNaseH-like_sf"/>
</dbReference>
<gene>
    <name evidence="2" type="ORF">COX53_00320</name>
</gene>
<dbReference type="GO" id="GO:0003676">
    <property type="term" value="F:nucleic acid binding"/>
    <property type="evidence" value="ECO:0007669"/>
    <property type="project" value="InterPro"/>
</dbReference>
<name>A0A2G9XD04_UNCKA</name>
<dbReference type="PANTHER" id="PTHR46387:SF2">
    <property type="entry name" value="RIBONUCLEASE HI"/>
    <property type="match status" value="1"/>
</dbReference>
<dbReference type="PANTHER" id="PTHR46387">
    <property type="entry name" value="POLYNUCLEOTIDYL TRANSFERASE, RIBONUCLEASE H-LIKE SUPERFAMILY PROTEIN"/>
    <property type="match status" value="1"/>
</dbReference>
<reference evidence="2 3" key="1">
    <citation type="submission" date="2017-09" db="EMBL/GenBank/DDBJ databases">
        <title>Depth-based differentiation of microbial function through sediment-hosted aquifers and enrichment of novel symbionts in the deep terrestrial subsurface.</title>
        <authorList>
            <person name="Probst A.J."/>
            <person name="Ladd B."/>
            <person name="Jarett J.K."/>
            <person name="Geller-Mcgrath D.E."/>
            <person name="Sieber C.M."/>
            <person name="Emerson J.B."/>
            <person name="Anantharaman K."/>
            <person name="Thomas B.C."/>
            <person name="Malmstrom R."/>
            <person name="Stieglmeier M."/>
            <person name="Klingl A."/>
            <person name="Woyke T."/>
            <person name="Ryan C.M."/>
            <person name="Banfield J.F."/>
        </authorList>
    </citation>
    <scope>NUCLEOTIDE SEQUENCE [LARGE SCALE GENOMIC DNA]</scope>
    <source>
        <strain evidence="2">CG23_combo_of_CG06-09_8_20_14_all_40_14</strain>
    </source>
</reference>
<evidence type="ECO:0000313" key="2">
    <source>
        <dbReference type="EMBL" id="PIP04846.1"/>
    </source>
</evidence>
<organism evidence="2 3">
    <name type="scientific">candidate division WWE3 bacterium CG23_combo_of_CG06-09_8_20_14_all_40_14</name>
    <dbReference type="NCBI Taxonomy" id="1975095"/>
    <lineage>
        <taxon>Bacteria</taxon>
        <taxon>Katanobacteria</taxon>
    </lineage>
</organism>
<accession>A0A2G9XD04</accession>
<dbReference type="PROSITE" id="PS50879">
    <property type="entry name" value="RNASE_H_1"/>
    <property type="match status" value="1"/>
</dbReference>
<sequence>MGKLYLYTDGGSRNNPGQAAIGVVLMDSDKVLEKFGKKIGIATNNIAEYSALIAGLEIAAKHSPKELICFMDSELVVKQLTGIYRIKETSLRNLAIRVKTIEKQFDMVQFKYIPRERNSMADSLVNAALDNLL</sequence>
<dbReference type="InterPro" id="IPR036397">
    <property type="entry name" value="RNaseH_sf"/>
</dbReference>
<dbReference type="CDD" id="cd09279">
    <property type="entry name" value="RNase_HI_like"/>
    <property type="match status" value="1"/>
</dbReference>
<feature type="domain" description="RNase H type-1" evidence="1">
    <location>
        <begin position="1"/>
        <end position="133"/>
    </location>
</feature>
<dbReference type="SUPFAM" id="SSF53098">
    <property type="entry name" value="Ribonuclease H-like"/>
    <property type="match status" value="1"/>
</dbReference>
<dbReference type="AlphaFoldDB" id="A0A2G9XD04"/>
<dbReference type="Gene3D" id="3.30.420.10">
    <property type="entry name" value="Ribonuclease H-like superfamily/Ribonuclease H"/>
    <property type="match status" value="1"/>
</dbReference>
<proteinExistence type="predicted"/>
<dbReference type="Proteomes" id="UP000231388">
    <property type="component" value="Unassembled WGS sequence"/>
</dbReference>
<dbReference type="InterPro" id="IPR002156">
    <property type="entry name" value="RNaseH_domain"/>
</dbReference>
<protein>
    <submittedName>
        <fullName evidence="2">Ribonuclease H</fullName>
    </submittedName>
</protein>
<dbReference type="EMBL" id="PCQY01000005">
    <property type="protein sequence ID" value="PIP04846.1"/>
    <property type="molecule type" value="Genomic_DNA"/>
</dbReference>
<evidence type="ECO:0000313" key="3">
    <source>
        <dbReference type="Proteomes" id="UP000231388"/>
    </source>
</evidence>